<dbReference type="RefSeq" id="WP_160352818.1">
    <property type="nucleotide sequence ID" value="NZ_SDWJ01000001.1"/>
</dbReference>
<comment type="caution">
    <text evidence="2">The sequence shown here is derived from an EMBL/GenBank/DDBJ whole genome shotgun (WGS) entry which is preliminary data.</text>
</comment>
<protein>
    <submittedName>
        <fullName evidence="2">Methyltransferase domain-containing protein</fullName>
    </submittedName>
</protein>
<dbReference type="EMBL" id="SDWJ01000001">
    <property type="protein sequence ID" value="MVZ96877.1"/>
    <property type="molecule type" value="Genomic_DNA"/>
</dbReference>
<dbReference type="InterPro" id="IPR025714">
    <property type="entry name" value="Methyltranfer_dom"/>
</dbReference>
<dbReference type="InterPro" id="IPR029063">
    <property type="entry name" value="SAM-dependent_MTases_sf"/>
</dbReference>
<evidence type="ECO:0000313" key="3">
    <source>
        <dbReference type="Proteomes" id="UP000471147"/>
    </source>
</evidence>
<keyword evidence="3" id="KW-1185">Reference proteome</keyword>
<dbReference type="PANTHER" id="PTHR45128:SF1">
    <property type="entry name" value="S-ADENOSYLMETHIONINE-DEPENDENT METHYLTRANSFERASE RV2258C"/>
    <property type="match status" value="1"/>
</dbReference>
<dbReference type="CDD" id="cd02440">
    <property type="entry name" value="AdoMet_MTases"/>
    <property type="match status" value="1"/>
</dbReference>
<gene>
    <name evidence="2" type="ORF">EUU23_04050</name>
</gene>
<evidence type="ECO:0000313" key="2">
    <source>
        <dbReference type="EMBL" id="MVZ96877.1"/>
    </source>
</evidence>
<feature type="domain" description="Methyltransferase" evidence="1">
    <location>
        <begin position="63"/>
        <end position="135"/>
    </location>
</feature>
<keyword evidence="2" id="KW-0808">Transferase</keyword>
<organism evidence="2 3">
    <name type="scientific">Sphingorhabdus profundilacus</name>
    <dbReference type="NCBI Taxonomy" id="2509718"/>
    <lineage>
        <taxon>Bacteria</taxon>
        <taxon>Pseudomonadati</taxon>
        <taxon>Pseudomonadota</taxon>
        <taxon>Alphaproteobacteria</taxon>
        <taxon>Sphingomonadales</taxon>
        <taxon>Sphingomonadaceae</taxon>
        <taxon>Sphingorhabdus</taxon>
    </lineage>
</organism>
<keyword evidence="2" id="KW-0489">Methyltransferase</keyword>
<dbReference type="GO" id="GO:0032259">
    <property type="term" value="P:methylation"/>
    <property type="evidence" value="ECO:0007669"/>
    <property type="project" value="UniProtKB-KW"/>
</dbReference>
<dbReference type="InterPro" id="IPR053173">
    <property type="entry name" value="SAM-binding_MTase"/>
</dbReference>
<accession>A0A6I4LTS2</accession>
<dbReference type="AlphaFoldDB" id="A0A6I4LTS2"/>
<dbReference type="Gene3D" id="3.40.50.150">
    <property type="entry name" value="Vaccinia Virus protein VP39"/>
    <property type="match status" value="1"/>
</dbReference>
<proteinExistence type="predicted"/>
<dbReference type="SUPFAM" id="SSF53335">
    <property type="entry name" value="S-adenosyl-L-methionine-dependent methyltransferases"/>
    <property type="match status" value="1"/>
</dbReference>
<dbReference type="Proteomes" id="UP000471147">
    <property type="component" value="Unassembled WGS sequence"/>
</dbReference>
<sequence length="160" mass="18110">MFNKLYDSNRANVINEQDMAKRARFEGTFSYDYIADENSRTAVMALEDHIMRLQPGLVDKLERGIDVADISCGTGQAINQLAKLYPNSRFTGFDACAEDILVARMEAEEMGLTNIRFEAVDASTLGSDVVFDLILPSTRYMIRRFDWQNAHTELKVNVSN</sequence>
<reference evidence="2 3" key="1">
    <citation type="submission" date="2019-01" db="EMBL/GenBank/DDBJ databases">
        <title>Sphingorhabdus lacus sp.nov., isolated from an oligotrophic freshwater lake.</title>
        <authorList>
            <person name="Park M."/>
        </authorList>
    </citation>
    <scope>NUCLEOTIDE SEQUENCE [LARGE SCALE GENOMIC DNA]</scope>
    <source>
        <strain evidence="2 3">IMCC26285</strain>
    </source>
</reference>
<dbReference type="Pfam" id="PF13847">
    <property type="entry name" value="Methyltransf_31"/>
    <property type="match status" value="1"/>
</dbReference>
<dbReference type="PANTHER" id="PTHR45128">
    <property type="entry name" value="METHYLTRANSFERASE TYPE 11"/>
    <property type="match status" value="1"/>
</dbReference>
<dbReference type="OrthoDB" id="5449367at2"/>
<dbReference type="GO" id="GO:0008168">
    <property type="term" value="F:methyltransferase activity"/>
    <property type="evidence" value="ECO:0007669"/>
    <property type="project" value="UniProtKB-KW"/>
</dbReference>
<evidence type="ECO:0000259" key="1">
    <source>
        <dbReference type="Pfam" id="PF13847"/>
    </source>
</evidence>
<name>A0A6I4LTS2_9SPHN</name>